<gene>
    <name evidence="2" type="ORF">CHRIB12_LOCUS4147</name>
</gene>
<dbReference type="VEuPathDB" id="FungiDB:RhiirFUN_021628"/>
<evidence type="ECO:0000313" key="3">
    <source>
        <dbReference type="Proteomes" id="UP000684084"/>
    </source>
</evidence>
<name>A0A915YVV3_9GLOM</name>
<organism evidence="2 3">
    <name type="scientific">Rhizophagus irregularis</name>
    <dbReference type="NCBI Taxonomy" id="588596"/>
    <lineage>
        <taxon>Eukaryota</taxon>
        <taxon>Fungi</taxon>
        <taxon>Fungi incertae sedis</taxon>
        <taxon>Mucoromycota</taxon>
        <taxon>Glomeromycotina</taxon>
        <taxon>Glomeromycetes</taxon>
        <taxon>Glomerales</taxon>
        <taxon>Glomeraceae</taxon>
        <taxon>Rhizophagus</taxon>
    </lineage>
</organism>
<dbReference type="PANTHER" id="PTHR44329">
    <property type="entry name" value="SERINE/THREONINE-PROTEIN KINASE TNNI3K-RELATED"/>
    <property type="match status" value="1"/>
</dbReference>
<dbReference type="InterPro" id="IPR000719">
    <property type="entry name" value="Prot_kinase_dom"/>
</dbReference>
<dbReference type="InterPro" id="IPR001245">
    <property type="entry name" value="Ser-Thr/Tyr_kinase_cat_dom"/>
</dbReference>
<dbReference type="EMBL" id="CAGKOT010000006">
    <property type="protein sequence ID" value="CAB5346070.1"/>
    <property type="molecule type" value="Genomic_DNA"/>
</dbReference>
<dbReference type="Proteomes" id="UP000684084">
    <property type="component" value="Unassembled WGS sequence"/>
</dbReference>
<feature type="domain" description="Protein kinase" evidence="1">
    <location>
        <begin position="7"/>
        <end position="276"/>
    </location>
</feature>
<proteinExistence type="predicted"/>
<protein>
    <recommendedName>
        <fullName evidence="1">Protein kinase domain-containing protein</fullName>
    </recommendedName>
</protein>
<evidence type="ECO:0000313" key="2">
    <source>
        <dbReference type="EMBL" id="CAB5346070.1"/>
    </source>
</evidence>
<dbReference type="OrthoDB" id="2312681at2759"/>
<dbReference type="InterPro" id="IPR051681">
    <property type="entry name" value="Ser/Thr_Kinases-Pseudokinases"/>
</dbReference>
<dbReference type="PROSITE" id="PS50011">
    <property type="entry name" value="PROTEIN_KINASE_DOM"/>
    <property type="match status" value="1"/>
</dbReference>
<sequence length="333" mass="38781">MNFFIIYAIVLKTGFFKFNQHFHRLPRKPCAEVIFMKIFFIKFYNMEFISRTHVPVIREIEHHREVDFHENIIRFYGITKNNIENVIDQSRNYLLVMEYADGGTLREYLMNNSDILTWKDKYNLAYQLAHAVSCLHEENILHRDLNSYNILVHQKSIKLADFGLSKGIHEVSIISTKLYGVIPYIDPKKFSIQSYSLNKESDVYSVGILLWEISSGKPPFEESDDSLAVHILQGLREKVNPDTSIDYVHLYIECWSGDPDKRPSMHEVVKRLKTIIDKQGENDLPFQISKLNICAEKSLHGESSLQINNIPATTISSVTERDLFKIMINDMDN</sequence>
<evidence type="ECO:0000259" key="1">
    <source>
        <dbReference type="PROSITE" id="PS50011"/>
    </source>
</evidence>
<dbReference type="GO" id="GO:0004674">
    <property type="term" value="F:protein serine/threonine kinase activity"/>
    <property type="evidence" value="ECO:0007669"/>
    <property type="project" value="TreeGrafter"/>
</dbReference>
<dbReference type="AlphaFoldDB" id="A0A915YVV3"/>
<dbReference type="GO" id="GO:0005524">
    <property type="term" value="F:ATP binding"/>
    <property type="evidence" value="ECO:0007669"/>
    <property type="project" value="InterPro"/>
</dbReference>
<accession>A0A915YVV3</accession>
<reference evidence="2" key="1">
    <citation type="submission" date="2020-05" db="EMBL/GenBank/DDBJ databases">
        <authorList>
            <person name="Rincon C."/>
            <person name="Sanders R I."/>
            <person name="Robbins C."/>
            <person name="Chaturvedi A."/>
        </authorList>
    </citation>
    <scope>NUCLEOTIDE SEQUENCE</scope>
    <source>
        <strain evidence="2">CHB12</strain>
    </source>
</reference>
<dbReference type="Pfam" id="PF07714">
    <property type="entry name" value="PK_Tyr_Ser-Thr"/>
    <property type="match status" value="1"/>
</dbReference>
<comment type="caution">
    <text evidence="2">The sequence shown here is derived from an EMBL/GenBank/DDBJ whole genome shotgun (WGS) entry which is preliminary data.</text>
</comment>